<comment type="similarity">
    <text evidence="18">Belongs to the protein kinase superfamily.</text>
</comment>
<dbReference type="GO" id="GO:0004674">
    <property type="term" value="F:protein serine/threonine kinase activity"/>
    <property type="evidence" value="ECO:0000318"/>
    <property type="project" value="GO_Central"/>
</dbReference>
<evidence type="ECO:0000259" key="20">
    <source>
        <dbReference type="PROSITE" id="PS51473"/>
    </source>
</evidence>
<dbReference type="GO" id="GO:0006955">
    <property type="term" value="P:immune response"/>
    <property type="evidence" value="ECO:0000318"/>
    <property type="project" value="GO_Central"/>
</dbReference>
<evidence type="ECO:0000256" key="3">
    <source>
        <dbReference type="ARBA" id="ARBA00010217"/>
    </source>
</evidence>
<dbReference type="SUPFAM" id="SSF56112">
    <property type="entry name" value="Protein kinase-like (PK-like)"/>
    <property type="match status" value="1"/>
</dbReference>
<comment type="similarity">
    <text evidence="3">In the C-terminal section; belongs to the protein kinase superfamily. Ser/Thr protein kinase family.</text>
</comment>
<dbReference type="Gene3D" id="3.30.200.20">
    <property type="entry name" value="Phosphorylase Kinase, domain 1"/>
    <property type="match status" value="1"/>
</dbReference>
<keyword evidence="10 17" id="KW-0547">Nucleotide-binding</keyword>
<evidence type="ECO:0000256" key="11">
    <source>
        <dbReference type="ARBA" id="ARBA00022777"/>
    </source>
</evidence>
<keyword evidence="22" id="KW-1185">Reference proteome</keyword>
<dbReference type="InterPro" id="IPR038408">
    <property type="entry name" value="GNK2_sf"/>
</dbReference>
<evidence type="ECO:0000256" key="15">
    <source>
        <dbReference type="ARBA" id="ARBA00023170"/>
    </source>
</evidence>
<evidence type="ECO:0000256" key="14">
    <source>
        <dbReference type="ARBA" id="ARBA00023136"/>
    </source>
</evidence>
<keyword evidence="14" id="KW-0472">Membrane</keyword>
<evidence type="ECO:0000256" key="13">
    <source>
        <dbReference type="ARBA" id="ARBA00022989"/>
    </source>
</evidence>
<gene>
    <name evidence="21" type="ORF">MIMGU_mgv11b018840mg</name>
</gene>
<dbReference type="Gene3D" id="1.10.510.10">
    <property type="entry name" value="Transferase(Phosphotransferase) domain 1"/>
    <property type="match status" value="1"/>
</dbReference>
<dbReference type="GO" id="GO:0005524">
    <property type="term" value="F:ATP binding"/>
    <property type="evidence" value="ECO:0007669"/>
    <property type="project" value="UniProtKB-UniRule"/>
</dbReference>
<dbReference type="PROSITE" id="PS00108">
    <property type="entry name" value="PROTEIN_KINASE_ST"/>
    <property type="match status" value="1"/>
</dbReference>
<dbReference type="STRING" id="4155.A0A022QKP7"/>
<evidence type="ECO:0008006" key="23">
    <source>
        <dbReference type="Google" id="ProtNLM"/>
    </source>
</evidence>
<dbReference type="PROSITE" id="PS00107">
    <property type="entry name" value="PROTEIN_KINASE_ATP"/>
    <property type="match status" value="1"/>
</dbReference>
<dbReference type="Proteomes" id="UP000030748">
    <property type="component" value="Unassembled WGS sequence"/>
</dbReference>
<evidence type="ECO:0000256" key="10">
    <source>
        <dbReference type="ARBA" id="ARBA00022741"/>
    </source>
</evidence>
<dbReference type="Gene3D" id="3.30.430.20">
    <property type="entry name" value="Gnk2 domain, C-X8-C-X2-C motif"/>
    <property type="match status" value="1"/>
</dbReference>
<keyword evidence="16" id="KW-0325">Glycoprotein</keyword>
<evidence type="ECO:0000256" key="8">
    <source>
        <dbReference type="ARBA" id="ARBA00022729"/>
    </source>
</evidence>
<dbReference type="AlphaFoldDB" id="A0A022QKP7"/>
<evidence type="ECO:0000313" key="21">
    <source>
        <dbReference type="EMBL" id="EYU27843.1"/>
    </source>
</evidence>
<keyword evidence="8" id="KW-0732">Signal</keyword>
<keyword evidence="6" id="KW-0808">Transferase</keyword>
<evidence type="ECO:0000256" key="12">
    <source>
        <dbReference type="ARBA" id="ARBA00022840"/>
    </source>
</evidence>
<dbReference type="InterPro" id="IPR002902">
    <property type="entry name" value="GNK2"/>
</dbReference>
<dbReference type="InterPro" id="IPR011009">
    <property type="entry name" value="Kinase-like_dom_sf"/>
</dbReference>
<comment type="subcellular location">
    <subcellularLocation>
        <location evidence="1">Cell membrane</location>
        <topology evidence="1">Single-pass type I membrane protein</topology>
    </subcellularLocation>
</comment>
<evidence type="ECO:0000256" key="18">
    <source>
        <dbReference type="RuleBase" id="RU000304"/>
    </source>
</evidence>
<dbReference type="InterPro" id="IPR000719">
    <property type="entry name" value="Prot_kinase_dom"/>
</dbReference>
<evidence type="ECO:0000259" key="19">
    <source>
        <dbReference type="PROSITE" id="PS50011"/>
    </source>
</evidence>
<dbReference type="PROSITE" id="PS50011">
    <property type="entry name" value="PROTEIN_KINASE_DOM"/>
    <property type="match status" value="1"/>
</dbReference>
<dbReference type="PANTHER" id="PTHR27002:SF1104">
    <property type="entry name" value="CYSTEINE-RICH RECEPTOR-LIKE PROTEIN KINASE 27-RELATED"/>
    <property type="match status" value="1"/>
</dbReference>
<keyword evidence="11" id="KW-0418">Kinase</keyword>
<keyword evidence="5 18" id="KW-0723">Serine/threonine-protein kinase</keyword>
<dbReference type="GO" id="GO:0005886">
    <property type="term" value="C:plasma membrane"/>
    <property type="evidence" value="ECO:0000318"/>
    <property type="project" value="GO_Central"/>
</dbReference>
<keyword evidence="7" id="KW-0812">Transmembrane</keyword>
<evidence type="ECO:0000256" key="17">
    <source>
        <dbReference type="PROSITE-ProRule" id="PRU10141"/>
    </source>
</evidence>
<dbReference type="CDD" id="cd23509">
    <property type="entry name" value="Gnk2-like"/>
    <property type="match status" value="1"/>
</dbReference>
<evidence type="ECO:0000256" key="9">
    <source>
        <dbReference type="ARBA" id="ARBA00022737"/>
    </source>
</evidence>
<dbReference type="Pfam" id="PF07714">
    <property type="entry name" value="PK_Tyr_Ser-Thr"/>
    <property type="match status" value="1"/>
</dbReference>
<dbReference type="InterPro" id="IPR017441">
    <property type="entry name" value="Protein_kinase_ATP_BS"/>
</dbReference>
<reference evidence="21 22" key="1">
    <citation type="journal article" date="2013" name="Proc. Natl. Acad. Sci. U.S.A.">
        <title>Fine-scale variation in meiotic recombination in Mimulus inferred from population shotgun sequencing.</title>
        <authorList>
            <person name="Hellsten U."/>
            <person name="Wright K.M."/>
            <person name="Jenkins J."/>
            <person name="Shu S."/>
            <person name="Yuan Y."/>
            <person name="Wessler S.R."/>
            <person name="Schmutz J."/>
            <person name="Willis J.H."/>
            <person name="Rokhsar D.S."/>
        </authorList>
    </citation>
    <scope>NUCLEOTIDE SEQUENCE [LARGE SCALE GENOMIC DNA]</scope>
    <source>
        <strain evidence="22">cv. DUN x IM62</strain>
    </source>
</reference>
<keyword evidence="13" id="KW-1133">Transmembrane helix</keyword>
<feature type="domain" description="Protein kinase" evidence="19">
    <location>
        <begin position="67"/>
        <end position="381"/>
    </location>
</feature>
<keyword evidence="9" id="KW-0677">Repeat</keyword>
<evidence type="ECO:0000256" key="7">
    <source>
        <dbReference type="ARBA" id="ARBA00022692"/>
    </source>
</evidence>
<protein>
    <recommendedName>
        <fullName evidence="23">Protein kinase domain-containing protein</fullName>
    </recommendedName>
</protein>
<dbReference type="FunFam" id="3.30.200.20:FF:000142">
    <property type="entry name" value="Cysteine-rich receptor-like protein kinase 10"/>
    <property type="match status" value="1"/>
</dbReference>
<evidence type="ECO:0000313" key="22">
    <source>
        <dbReference type="Proteomes" id="UP000030748"/>
    </source>
</evidence>
<evidence type="ECO:0000256" key="1">
    <source>
        <dbReference type="ARBA" id="ARBA00004251"/>
    </source>
</evidence>
<dbReference type="PROSITE" id="PS51473">
    <property type="entry name" value="GNK2"/>
    <property type="match status" value="1"/>
</dbReference>
<comment type="similarity">
    <text evidence="2">In the N-terminal section; belongs to the leguminous lectin family.</text>
</comment>
<feature type="binding site" evidence="17">
    <location>
        <position position="95"/>
    </location>
    <ligand>
        <name>ATP</name>
        <dbReference type="ChEBI" id="CHEBI:30616"/>
    </ligand>
</feature>
<evidence type="ECO:0000256" key="4">
    <source>
        <dbReference type="ARBA" id="ARBA00022475"/>
    </source>
</evidence>
<sequence length="408" mass="45372">MKAQAAVLCRGDVGLDECRRCLRDITAKLLKSCPNQKQAVKIIVDEITALESLQYVFSTIKAATNDFSDNNKLGQGGFGSVYKGKLPNDKEIAVKRLSMNSGQGDVEFKNEVLLLAKLQHRNLVRLLGFAIQGTEKLIVYEFVHNGSLDHFMLDPIKRQCLGWDRRYEIIRGIARGLLYLHEDSELRIIHRDLKLGNVLLDREMNPKIADFGLARLFEQDETQGNTRMVVGTYGYMSPEYIMHGHFSVKSDVFSFGVLVLEITSGQKNSSIKIGDNMEDLLTFAFTNHSKQSLHSDFPKSLVHWPNPYLFPPRPSTSTSPVANIKLSPGAAAASPSNIVLPFAAAAGSPKLELFDRYTVKLDFSQPLLRMTFASSLVNKVFTFSVQAEELLASDDGQQIEPPCSLVSA</sequence>
<evidence type="ECO:0000256" key="2">
    <source>
        <dbReference type="ARBA" id="ARBA00008536"/>
    </source>
</evidence>
<dbReference type="GO" id="GO:0002229">
    <property type="term" value="P:defense response to oomycetes"/>
    <property type="evidence" value="ECO:0007669"/>
    <property type="project" value="UniProtKB-ARBA"/>
</dbReference>
<dbReference type="EMBL" id="KI631456">
    <property type="protein sequence ID" value="EYU27843.1"/>
    <property type="molecule type" value="Genomic_DNA"/>
</dbReference>
<dbReference type="GO" id="GO:0007165">
    <property type="term" value="P:signal transduction"/>
    <property type="evidence" value="ECO:0000318"/>
    <property type="project" value="GO_Central"/>
</dbReference>
<name>A0A022QKP7_ERYGU</name>
<evidence type="ECO:0000256" key="16">
    <source>
        <dbReference type="ARBA" id="ARBA00023180"/>
    </source>
</evidence>
<dbReference type="PANTHER" id="PTHR27002">
    <property type="entry name" value="RECEPTOR-LIKE SERINE/THREONINE-PROTEIN KINASE SD1-8"/>
    <property type="match status" value="1"/>
</dbReference>
<dbReference type="eggNOG" id="ENOG502QWDY">
    <property type="taxonomic scope" value="Eukaryota"/>
</dbReference>
<dbReference type="InterPro" id="IPR001245">
    <property type="entry name" value="Ser-Thr/Tyr_kinase_cat_dom"/>
</dbReference>
<dbReference type="FunFam" id="1.10.510.10:FF:000240">
    <property type="entry name" value="Lectin-domain containing receptor kinase A4.3"/>
    <property type="match status" value="1"/>
</dbReference>
<keyword evidence="4" id="KW-1003">Cell membrane</keyword>
<dbReference type="InterPro" id="IPR008271">
    <property type="entry name" value="Ser/Thr_kinase_AS"/>
</dbReference>
<dbReference type="SMART" id="SM00220">
    <property type="entry name" value="S_TKc"/>
    <property type="match status" value="1"/>
</dbReference>
<evidence type="ECO:0000256" key="5">
    <source>
        <dbReference type="ARBA" id="ARBA00022527"/>
    </source>
</evidence>
<evidence type="ECO:0000256" key="6">
    <source>
        <dbReference type="ARBA" id="ARBA00022679"/>
    </source>
</evidence>
<organism evidence="21 22">
    <name type="scientific">Erythranthe guttata</name>
    <name type="common">Yellow monkey flower</name>
    <name type="synonym">Mimulus guttatus</name>
    <dbReference type="NCBI Taxonomy" id="4155"/>
    <lineage>
        <taxon>Eukaryota</taxon>
        <taxon>Viridiplantae</taxon>
        <taxon>Streptophyta</taxon>
        <taxon>Embryophyta</taxon>
        <taxon>Tracheophyta</taxon>
        <taxon>Spermatophyta</taxon>
        <taxon>Magnoliopsida</taxon>
        <taxon>eudicotyledons</taxon>
        <taxon>Gunneridae</taxon>
        <taxon>Pentapetalae</taxon>
        <taxon>asterids</taxon>
        <taxon>lamiids</taxon>
        <taxon>Lamiales</taxon>
        <taxon>Phrymaceae</taxon>
        <taxon>Erythranthe</taxon>
    </lineage>
</organism>
<proteinExistence type="inferred from homology"/>
<keyword evidence="15" id="KW-0675">Receptor</keyword>
<accession>A0A022QKP7</accession>
<keyword evidence="12 17" id="KW-0067">ATP-binding</keyword>
<feature type="domain" description="Gnk2-homologous" evidence="20">
    <location>
        <begin position="1"/>
        <end position="57"/>
    </location>
</feature>